<dbReference type="Proteomes" id="UP001221142">
    <property type="component" value="Unassembled WGS sequence"/>
</dbReference>
<protein>
    <submittedName>
        <fullName evidence="1">Uncharacterized protein</fullName>
    </submittedName>
</protein>
<keyword evidence="2" id="KW-1185">Reference proteome</keyword>
<dbReference type="AlphaFoldDB" id="A0AAD7BVV5"/>
<evidence type="ECO:0000313" key="1">
    <source>
        <dbReference type="EMBL" id="KAJ7632234.1"/>
    </source>
</evidence>
<accession>A0AAD7BVV5</accession>
<reference evidence="1" key="1">
    <citation type="submission" date="2023-03" db="EMBL/GenBank/DDBJ databases">
        <title>Massive genome expansion in bonnet fungi (Mycena s.s.) driven by repeated elements and novel gene families across ecological guilds.</title>
        <authorList>
            <consortium name="Lawrence Berkeley National Laboratory"/>
            <person name="Harder C.B."/>
            <person name="Miyauchi S."/>
            <person name="Viragh M."/>
            <person name="Kuo A."/>
            <person name="Thoen E."/>
            <person name="Andreopoulos B."/>
            <person name="Lu D."/>
            <person name="Skrede I."/>
            <person name="Drula E."/>
            <person name="Henrissat B."/>
            <person name="Morin E."/>
            <person name="Kohler A."/>
            <person name="Barry K."/>
            <person name="LaButti K."/>
            <person name="Morin E."/>
            <person name="Salamov A."/>
            <person name="Lipzen A."/>
            <person name="Mereny Z."/>
            <person name="Hegedus B."/>
            <person name="Baldrian P."/>
            <person name="Stursova M."/>
            <person name="Weitz H."/>
            <person name="Taylor A."/>
            <person name="Grigoriev I.V."/>
            <person name="Nagy L.G."/>
            <person name="Martin F."/>
            <person name="Kauserud H."/>
        </authorList>
    </citation>
    <scope>NUCLEOTIDE SEQUENCE</scope>
    <source>
        <strain evidence="1">9284</strain>
    </source>
</reference>
<sequence length="208" mass="23929">MSALAQLKYGSRLSRFATARIGQLVYSKEQPNITACFYEYLGARGISLTSEESDCLFSFETNPLKLGRPCIILGRTPDGGYNVCFLAQIRAQEFSPIGRFFGVPLGTSSASLRLTPPTQPTLLHKPRFYLFAIPVIRHRIHLPPGEPRHLVPEDVQRAIEFVRDRENACYHTHATLRREQMQWVRDNRYWRFKNPQEGGVNLRTYLKM</sequence>
<dbReference type="EMBL" id="JARKIF010000008">
    <property type="protein sequence ID" value="KAJ7632234.1"/>
    <property type="molecule type" value="Genomic_DNA"/>
</dbReference>
<proteinExistence type="predicted"/>
<feature type="non-terminal residue" evidence="1">
    <location>
        <position position="1"/>
    </location>
</feature>
<evidence type="ECO:0000313" key="2">
    <source>
        <dbReference type="Proteomes" id="UP001221142"/>
    </source>
</evidence>
<gene>
    <name evidence="1" type="ORF">FB45DRAFT_911882</name>
</gene>
<name>A0AAD7BVV5_9AGAR</name>
<comment type="caution">
    <text evidence="1">The sequence shown here is derived from an EMBL/GenBank/DDBJ whole genome shotgun (WGS) entry which is preliminary data.</text>
</comment>
<organism evidence="1 2">
    <name type="scientific">Roridomyces roridus</name>
    <dbReference type="NCBI Taxonomy" id="1738132"/>
    <lineage>
        <taxon>Eukaryota</taxon>
        <taxon>Fungi</taxon>
        <taxon>Dikarya</taxon>
        <taxon>Basidiomycota</taxon>
        <taxon>Agaricomycotina</taxon>
        <taxon>Agaricomycetes</taxon>
        <taxon>Agaricomycetidae</taxon>
        <taxon>Agaricales</taxon>
        <taxon>Marasmiineae</taxon>
        <taxon>Mycenaceae</taxon>
        <taxon>Roridomyces</taxon>
    </lineage>
</organism>